<proteinExistence type="predicted"/>
<feature type="region of interest" description="Disordered" evidence="1">
    <location>
        <begin position="99"/>
        <end position="144"/>
    </location>
</feature>
<evidence type="ECO:0000256" key="2">
    <source>
        <dbReference type="SAM" id="Phobius"/>
    </source>
</evidence>
<name>A0A2S5JGZ3_9RHOB</name>
<evidence type="ECO:0000256" key="1">
    <source>
        <dbReference type="SAM" id="MobiDB-lite"/>
    </source>
</evidence>
<evidence type="ECO:0000313" key="4">
    <source>
        <dbReference type="Proteomes" id="UP000239736"/>
    </source>
</evidence>
<dbReference type="OrthoDB" id="4427992at2"/>
<protein>
    <submittedName>
        <fullName evidence="3">Multisubunit potassium/proton antiporter PhaG subunit</fullName>
    </submittedName>
</protein>
<feature type="transmembrane region" description="Helical" evidence="2">
    <location>
        <begin position="6"/>
        <end position="28"/>
    </location>
</feature>
<keyword evidence="2" id="KW-0812">Transmembrane</keyword>
<dbReference type="Proteomes" id="UP000239736">
    <property type="component" value="Unassembled WGS sequence"/>
</dbReference>
<reference evidence="3 4" key="1">
    <citation type="submission" date="2018-01" db="EMBL/GenBank/DDBJ databases">
        <title>Genomic Encyclopedia of Archaeal and Bacterial Type Strains, Phase II (KMG-II): from individual species to whole genera.</title>
        <authorList>
            <person name="Goeker M."/>
        </authorList>
    </citation>
    <scope>NUCLEOTIDE SEQUENCE [LARGE SCALE GENOMIC DNA]</scope>
    <source>
        <strain evidence="3 4">DSM 12048</strain>
    </source>
</reference>
<dbReference type="AlphaFoldDB" id="A0A2S5JGZ3"/>
<comment type="caution">
    <text evidence="3">The sequence shown here is derived from an EMBL/GenBank/DDBJ whole genome shotgun (WGS) entry which is preliminary data.</text>
</comment>
<feature type="transmembrane region" description="Helical" evidence="2">
    <location>
        <begin position="71"/>
        <end position="89"/>
    </location>
</feature>
<dbReference type="InterPro" id="IPR005133">
    <property type="entry name" value="PhaG_MnhG_YufB"/>
</dbReference>
<dbReference type="NCBIfam" id="NF009316">
    <property type="entry name" value="PRK12674.1-5"/>
    <property type="match status" value="1"/>
</dbReference>
<dbReference type="PANTHER" id="PTHR34703">
    <property type="entry name" value="ANTIPORTER SUBUNIT MNHG2-RELATED"/>
    <property type="match status" value="1"/>
</dbReference>
<dbReference type="RefSeq" id="WP_104070378.1">
    <property type="nucleotide sequence ID" value="NZ_PRDS01000004.1"/>
</dbReference>
<gene>
    <name evidence="3" type="ORF">LV82_01475</name>
</gene>
<evidence type="ECO:0000313" key="3">
    <source>
        <dbReference type="EMBL" id="PPB80743.1"/>
    </source>
</evidence>
<dbReference type="GO" id="GO:0015385">
    <property type="term" value="F:sodium:proton antiporter activity"/>
    <property type="evidence" value="ECO:0007669"/>
    <property type="project" value="TreeGrafter"/>
</dbReference>
<sequence>MIDPLELVVSICLVLSGIFGLVGSYGMVRLRDVMQQLHAPTKATTLGVGGALLASMIHFGLQEGQFTFHELLITLFLFLTAPVSAQFIAKVHMVGKLRRGDLPKPGTEGEWSIFAPPPEAGESGKAGQTRGGGKTRGVTTNPGA</sequence>
<feature type="transmembrane region" description="Helical" evidence="2">
    <location>
        <begin position="40"/>
        <end position="59"/>
    </location>
</feature>
<keyword evidence="4" id="KW-1185">Reference proteome</keyword>
<dbReference type="NCBIfam" id="TIGR01300">
    <property type="entry name" value="CPA3_mnhG_phaG"/>
    <property type="match status" value="1"/>
</dbReference>
<dbReference type="PANTHER" id="PTHR34703:SF1">
    <property type="entry name" value="ANTIPORTER SUBUNIT MNHG2-RELATED"/>
    <property type="match status" value="1"/>
</dbReference>
<dbReference type="EMBL" id="PRDS01000004">
    <property type="protein sequence ID" value="PPB80743.1"/>
    <property type="molecule type" value="Genomic_DNA"/>
</dbReference>
<keyword evidence="2" id="KW-0472">Membrane</keyword>
<keyword evidence="2" id="KW-1133">Transmembrane helix</keyword>
<dbReference type="Pfam" id="PF03334">
    <property type="entry name" value="PhaG_MnhG_YufB"/>
    <property type="match status" value="1"/>
</dbReference>
<organism evidence="3 4">
    <name type="scientific">Albidovulum inexpectatum</name>
    <dbReference type="NCBI Taxonomy" id="196587"/>
    <lineage>
        <taxon>Bacteria</taxon>
        <taxon>Pseudomonadati</taxon>
        <taxon>Pseudomonadota</taxon>
        <taxon>Alphaproteobacteria</taxon>
        <taxon>Rhodobacterales</taxon>
        <taxon>Paracoccaceae</taxon>
        <taxon>Albidovulum</taxon>
    </lineage>
</organism>
<accession>A0A2S5JGZ3</accession>